<reference evidence="1 2" key="1">
    <citation type="submission" date="2019-05" db="EMBL/GenBank/DDBJ databases">
        <authorList>
            <consortium name="Pathogen Informatics"/>
        </authorList>
    </citation>
    <scope>NUCLEOTIDE SEQUENCE [LARGE SCALE GENOMIC DNA]</scope>
    <source>
        <strain evidence="1 2">NCTC5386</strain>
    </source>
</reference>
<accession>A0A4U9YZE4</accession>
<gene>
    <name evidence="1" type="ORF">NCTC5386_02203</name>
</gene>
<protein>
    <submittedName>
        <fullName evidence="1">Uncharacterized protein</fullName>
    </submittedName>
</protein>
<dbReference type="AlphaFoldDB" id="A0A4U9YZE4"/>
<sequence length="64" mass="7180">MSYSSDNKGTLGILSGNFTNTSNSRIFGAIKELILPQTARDWRIWARARFETGVMGKPDYGRLL</sequence>
<organism evidence="1 2">
    <name type="scientific">Streptococcus pseudoporcinus</name>
    <dbReference type="NCBI Taxonomy" id="361101"/>
    <lineage>
        <taxon>Bacteria</taxon>
        <taxon>Bacillati</taxon>
        <taxon>Bacillota</taxon>
        <taxon>Bacilli</taxon>
        <taxon>Lactobacillales</taxon>
        <taxon>Streptococcaceae</taxon>
        <taxon>Streptococcus</taxon>
    </lineage>
</organism>
<name>A0A4U9YZE4_9STRE</name>
<dbReference type="EMBL" id="CABEHT010000003">
    <property type="protein sequence ID" value="VTS32014.1"/>
    <property type="molecule type" value="Genomic_DNA"/>
</dbReference>
<dbReference type="Proteomes" id="UP000394068">
    <property type="component" value="Unassembled WGS sequence"/>
</dbReference>
<dbReference type="RefSeq" id="WP_223837172.1">
    <property type="nucleotide sequence ID" value="NZ_CABEHT010000003.1"/>
</dbReference>
<proteinExistence type="predicted"/>
<evidence type="ECO:0000313" key="2">
    <source>
        <dbReference type="Proteomes" id="UP000394068"/>
    </source>
</evidence>
<evidence type="ECO:0000313" key="1">
    <source>
        <dbReference type="EMBL" id="VTS32014.1"/>
    </source>
</evidence>